<dbReference type="RefSeq" id="WP_201673246.1">
    <property type="nucleotide sequence ID" value="NZ_JAEQNE010000001.1"/>
</dbReference>
<name>A0A936YYV8_9BURK</name>
<feature type="transmembrane region" description="Helical" evidence="2">
    <location>
        <begin position="12"/>
        <end position="28"/>
    </location>
</feature>
<dbReference type="Proteomes" id="UP000599109">
    <property type="component" value="Unassembled WGS sequence"/>
</dbReference>
<dbReference type="EMBL" id="JAEQNE010000001">
    <property type="protein sequence ID" value="MBL0390656.1"/>
    <property type="molecule type" value="Genomic_DNA"/>
</dbReference>
<proteinExistence type="inferred from homology"/>
<keyword evidence="5" id="KW-1185">Reference proteome</keyword>
<feature type="transmembrane region" description="Helical" evidence="2">
    <location>
        <begin position="472"/>
        <end position="490"/>
    </location>
</feature>
<sequence length="522" mass="59670">MHIVGRLLRINLALWGHVLWWVLVHFGLRRTRVSPARRLAGVLESLGTTFVKLGQGLSLHREFLPDDYVQELQRLQDHVEPFDAALARAEVERSFGPIAQVFASFDEQPFAAGSIAQVHHAAMRDGRQVVVKIRRPGIRRTIEEDTRILRWFIRSVLWLLPSARRLRPYDLVDELARNLAREIDFRQEATNNRRFGEIFRGSPDITVPGVIDDLYTEWVMVQEMVHGRRIDDPALADQGPRLARALVEAYLWMFFHEGVFHADPHPGNLIVCDGGRICLHDFGLVGFLDRGTRLNLVAFMLAFSQQDADWVLDAFLDLGVLAGHIDRQELRIGQEEIIRDYARRPLGEWSFGEVFLRVTRMGHGHSMRMPHHLLVLMRAMFLMEANVRRLDPEFNLVQGLFTRAAAVLRDSESSSPVVPVDRLKFEALLLARQAPRSLGRIVHEFRELAQGWEARAWREERGRRHSDPSRRLAAAVAAVGLYLASSWLLVQRPGPELLGLPLLPATGFLFAGLLTWTCVRRE</sequence>
<dbReference type="PANTHER" id="PTHR10566:SF113">
    <property type="entry name" value="PROTEIN ACTIVITY OF BC1 COMPLEX KINASE 7, CHLOROPLASTIC"/>
    <property type="match status" value="1"/>
</dbReference>
<dbReference type="CDD" id="cd05121">
    <property type="entry name" value="ABC1_ADCK3-like"/>
    <property type="match status" value="1"/>
</dbReference>
<feature type="domain" description="Protein kinase" evidence="3">
    <location>
        <begin position="104"/>
        <end position="446"/>
    </location>
</feature>
<dbReference type="InterPro" id="IPR050154">
    <property type="entry name" value="UbiB_kinase"/>
</dbReference>
<keyword evidence="2" id="KW-0812">Transmembrane</keyword>
<comment type="caution">
    <text evidence="4">The sequence shown here is derived from an EMBL/GenBank/DDBJ whole genome shotgun (WGS) entry which is preliminary data.</text>
</comment>
<dbReference type="Pfam" id="PF03109">
    <property type="entry name" value="ABC1"/>
    <property type="match status" value="1"/>
</dbReference>
<dbReference type="InterPro" id="IPR004147">
    <property type="entry name" value="ABC1_dom"/>
</dbReference>
<comment type="similarity">
    <text evidence="1">Belongs to the protein kinase superfamily. ADCK protein kinase family.</text>
</comment>
<protein>
    <submittedName>
        <fullName evidence="4">AarF/ABC1/UbiB kinase family protein</fullName>
    </submittedName>
</protein>
<evidence type="ECO:0000313" key="5">
    <source>
        <dbReference type="Proteomes" id="UP000599109"/>
    </source>
</evidence>
<keyword evidence="2" id="KW-0472">Membrane</keyword>
<dbReference type="AlphaFoldDB" id="A0A936YYV8"/>
<keyword evidence="4" id="KW-0418">Kinase</keyword>
<keyword evidence="2" id="KW-1133">Transmembrane helix</keyword>
<evidence type="ECO:0000259" key="3">
    <source>
        <dbReference type="PROSITE" id="PS50011"/>
    </source>
</evidence>
<keyword evidence="4" id="KW-0808">Transferase</keyword>
<dbReference type="PANTHER" id="PTHR10566">
    <property type="entry name" value="CHAPERONE-ACTIVITY OF BC1 COMPLEX CABC1 -RELATED"/>
    <property type="match status" value="1"/>
</dbReference>
<evidence type="ECO:0000256" key="2">
    <source>
        <dbReference type="SAM" id="Phobius"/>
    </source>
</evidence>
<evidence type="ECO:0000313" key="4">
    <source>
        <dbReference type="EMBL" id="MBL0390656.1"/>
    </source>
</evidence>
<dbReference type="SUPFAM" id="SSF56112">
    <property type="entry name" value="Protein kinase-like (PK-like)"/>
    <property type="match status" value="1"/>
</dbReference>
<evidence type="ECO:0000256" key="1">
    <source>
        <dbReference type="ARBA" id="ARBA00009670"/>
    </source>
</evidence>
<organism evidence="4 5">
    <name type="scientific">Ramlibacter monticola</name>
    <dbReference type="NCBI Taxonomy" id="1926872"/>
    <lineage>
        <taxon>Bacteria</taxon>
        <taxon>Pseudomonadati</taxon>
        <taxon>Pseudomonadota</taxon>
        <taxon>Betaproteobacteria</taxon>
        <taxon>Burkholderiales</taxon>
        <taxon>Comamonadaceae</taxon>
        <taxon>Ramlibacter</taxon>
    </lineage>
</organism>
<dbReference type="PROSITE" id="PS50011">
    <property type="entry name" value="PROTEIN_KINASE_DOM"/>
    <property type="match status" value="1"/>
</dbReference>
<accession>A0A936YYV8</accession>
<dbReference type="GO" id="GO:0004672">
    <property type="term" value="F:protein kinase activity"/>
    <property type="evidence" value="ECO:0007669"/>
    <property type="project" value="InterPro"/>
</dbReference>
<gene>
    <name evidence="4" type="ORF">JJ685_05810</name>
</gene>
<dbReference type="InterPro" id="IPR000719">
    <property type="entry name" value="Prot_kinase_dom"/>
</dbReference>
<feature type="transmembrane region" description="Helical" evidence="2">
    <location>
        <begin position="502"/>
        <end position="519"/>
    </location>
</feature>
<dbReference type="InterPro" id="IPR011009">
    <property type="entry name" value="Kinase-like_dom_sf"/>
</dbReference>
<reference evidence="4 5" key="1">
    <citation type="journal article" date="2017" name="Int. J. Syst. Evol. Microbiol.">
        <title>Ramlibacter monticola sp. nov., isolated from forest soil.</title>
        <authorList>
            <person name="Chaudhary D.K."/>
            <person name="Kim J."/>
        </authorList>
    </citation>
    <scope>NUCLEOTIDE SEQUENCE [LARGE SCALE GENOMIC DNA]</scope>
    <source>
        <strain evidence="4 5">KACC 19175</strain>
    </source>
</reference>
<dbReference type="GO" id="GO:0005524">
    <property type="term" value="F:ATP binding"/>
    <property type="evidence" value="ECO:0007669"/>
    <property type="project" value="InterPro"/>
</dbReference>